<dbReference type="InterPro" id="IPR003730">
    <property type="entry name" value="Cu_polyphenol_OxRdtase"/>
</dbReference>
<evidence type="ECO:0000256" key="1">
    <source>
        <dbReference type="ARBA" id="ARBA00000553"/>
    </source>
</evidence>
<keyword evidence="5" id="KW-0479">Metal-binding</keyword>
<dbReference type="Proteomes" id="UP000000256">
    <property type="component" value="Chromosome"/>
</dbReference>
<name>A4XL35_CALS8</name>
<evidence type="ECO:0000313" key="12">
    <source>
        <dbReference type="EMBL" id="ABP67620.1"/>
    </source>
</evidence>
<dbReference type="KEGG" id="csc:Csac_2035"/>
<evidence type="ECO:0000256" key="4">
    <source>
        <dbReference type="ARBA" id="ARBA00022679"/>
    </source>
</evidence>
<dbReference type="STRING" id="351627.Csac_2035"/>
<dbReference type="GO" id="GO:0005507">
    <property type="term" value="F:copper ion binding"/>
    <property type="evidence" value="ECO:0007669"/>
    <property type="project" value="TreeGrafter"/>
</dbReference>
<evidence type="ECO:0000256" key="8">
    <source>
        <dbReference type="ARBA" id="ARBA00047989"/>
    </source>
</evidence>
<dbReference type="GO" id="GO:0017061">
    <property type="term" value="F:S-methyl-5-thioadenosine phosphorylase activity"/>
    <property type="evidence" value="ECO:0007669"/>
    <property type="project" value="UniProtKB-EC"/>
</dbReference>
<keyword evidence="13" id="KW-1185">Reference proteome</keyword>
<comment type="similarity">
    <text evidence="3 11">Belongs to the purine nucleoside phosphorylase YfiH/LACC1 family.</text>
</comment>
<dbReference type="PANTHER" id="PTHR30616">
    <property type="entry name" value="UNCHARACTERIZED PROTEIN YFIH"/>
    <property type="match status" value="1"/>
</dbReference>
<evidence type="ECO:0000256" key="6">
    <source>
        <dbReference type="ARBA" id="ARBA00022801"/>
    </source>
</evidence>
<dbReference type="CDD" id="cd16833">
    <property type="entry name" value="YfiH"/>
    <property type="match status" value="1"/>
</dbReference>
<dbReference type="SUPFAM" id="SSF64438">
    <property type="entry name" value="CNF1/YfiH-like putative cysteine hydrolases"/>
    <property type="match status" value="1"/>
</dbReference>
<gene>
    <name evidence="12" type="ordered locus">Csac_2035</name>
</gene>
<comment type="catalytic activity">
    <reaction evidence="8">
        <text>adenosine + H2O + H(+) = inosine + NH4(+)</text>
        <dbReference type="Rhea" id="RHEA:24408"/>
        <dbReference type="ChEBI" id="CHEBI:15377"/>
        <dbReference type="ChEBI" id="CHEBI:15378"/>
        <dbReference type="ChEBI" id="CHEBI:16335"/>
        <dbReference type="ChEBI" id="CHEBI:17596"/>
        <dbReference type="ChEBI" id="CHEBI:28938"/>
        <dbReference type="EC" id="3.5.4.4"/>
    </reaction>
    <physiologicalReaction direction="left-to-right" evidence="8">
        <dbReference type="Rhea" id="RHEA:24409"/>
    </physiologicalReaction>
</comment>
<keyword evidence="4" id="KW-0808">Transferase</keyword>
<reference evidence="12 13" key="1">
    <citation type="journal article" date="2008" name="Appl. Environ. Microbiol.">
        <title>Hydrogenomics of the extremely thermophilic bacterium Caldicellulosiruptor saccharolyticus.</title>
        <authorList>
            <person name="van de Werken H.J."/>
            <person name="Verhaart M.R."/>
            <person name="VanFossen A.L."/>
            <person name="Willquist K."/>
            <person name="Lewis D.L."/>
            <person name="Nichols J.D."/>
            <person name="Goorissen H.P."/>
            <person name="Mongodin E.F."/>
            <person name="Nelson K.E."/>
            <person name="van Niel E.W."/>
            <person name="Stams A.J."/>
            <person name="Ward D.E."/>
            <person name="de Vos W.M."/>
            <person name="van der Oost J."/>
            <person name="Kelly R.M."/>
            <person name="Kengen S.W."/>
        </authorList>
    </citation>
    <scope>NUCLEOTIDE SEQUENCE [LARGE SCALE GENOMIC DNA]</scope>
    <source>
        <strain evidence="13">ATCC 43494 / DSM 8903 / Tp8T 6331</strain>
    </source>
</reference>
<dbReference type="Gene3D" id="3.60.140.10">
    <property type="entry name" value="CNF1/YfiH-like putative cysteine hydrolases"/>
    <property type="match status" value="1"/>
</dbReference>
<accession>A4XL35</accession>
<comment type="catalytic activity">
    <reaction evidence="9">
        <text>adenosine + phosphate = alpha-D-ribose 1-phosphate + adenine</text>
        <dbReference type="Rhea" id="RHEA:27642"/>
        <dbReference type="ChEBI" id="CHEBI:16335"/>
        <dbReference type="ChEBI" id="CHEBI:16708"/>
        <dbReference type="ChEBI" id="CHEBI:43474"/>
        <dbReference type="ChEBI" id="CHEBI:57720"/>
        <dbReference type="EC" id="2.4.2.1"/>
    </reaction>
    <physiologicalReaction direction="left-to-right" evidence="9">
        <dbReference type="Rhea" id="RHEA:27643"/>
    </physiologicalReaction>
</comment>
<proteinExistence type="inferred from homology"/>
<dbReference type="InterPro" id="IPR011324">
    <property type="entry name" value="Cytotoxic_necrot_fac-like_cat"/>
</dbReference>
<dbReference type="AlphaFoldDB" id="A4XL35"/>
<evidence type="ECO:0000256" key="11">
    <source>
        <dbReference type="RuleBase" id="RU361274"/>
    </source>
</evidence>
<organism evidence="12 13">
    <name type="scientific">Caldicellulosiruptor saccharolyticus (strain ATCC 43494 / DSM 8903 / Tp8T 6331)</name>
    <dbReference type="NCBI Taxonomy" id="351627"/>
    <lineage>
        <taxon>Bacteria</taxon>
        <taxon>Bacillati</taxon>
        <taxon>Bacillota</taxon>
        <taxon>Bacillota incertae sedis</taxon>
        <taxon>Caldicellulosiruptorales</taxon>
        <taxon>Caldicellulosiruptoraceae</taxon>
        <taxon>Caldicellulosiruptor</taxon>
    </lineage>
</organism>
<evidence type="ECO:0000256" key="3">
    <source>
        <dbReference type="ARBA" id="ARBA00007353"/>
    </source>
</evidence>
<evidence type="ECO:0000313" key="13">
    <source>
        <dbReference type="Proteomes" id="UP000000256"/>
    </source>
</evidence>
<dbReference type="OrthoDB" id="4279at2"/>
<dbReference type="RefSeq" id="WP_011917555.1">
    <property type="nucleotide sequence ID" value="NC_009437.1"/>
</dbReference>
<evidence type="ECO:0000256" key="7">
    <source>
        <dbReference type="ARBA" id="ARBA00022833"/>
    </source>
</evidence>
<protein>
    <recommendedName>
        <fullName evidence="11">Purine nucleoside phosphorylase</fullName>
    </recommendedName>
</protein>
<dbReference type="Pfam" id="PF02578">
    <property type="entry name" value="Cu-oxidase_4"/>
    <property type="match status" value="1"/>
</dbReference>
<evidence type="ECO:0000256" key="10">
    <source>
        <dbReference type="ARBA" id="ARBA00049893"/>
    </source>
</evidence>
<comment type="catalytic activity">
    <reaction evidence="10">
        <text>S-methyl-5'-thioadenosine + phosphate = 5-(methylsulfanyl)-alpha-D-ribose 1-phosphate + adenine</text>
        <dbReference type="Rhea" id="RHEA:11852"/>
        <dbReference type="ChEBI" id="CHEBI:16708"/>
        <dbReference type="ChEBI" id="CHEBI:17509"/>
        <dbReference type="ChEBI" id="CHEBI:43474"/>
        <dbReference type="ChEBI" id="CHEBI:58533"/>
        <dbReference type="EC" id="2.4.2.28"/>
    </reaction>
    <physiologicalReaction direction="left-to-right" evidence="10">
        <dbReference type="Rhea" id="RHEA:11853"/>
    </physiologicalReaction>
</comment>
<dbReference type="InterPro" id="IPR038371">
    <property type="entry name" value="Cu_polyphenol_OxRdtase_sf"/>
</dbReference>
<comment type="catalytic activity">
    <reaction evidence="1">
        <text>inosine + phosphate = alpha-D-ribose 1-phosphate + hypoxanthine</text>
        <dbReference type="Rhea" id="RHEA:27646"/>
        <dbReference type="ChEBI" id="CHEBI:17368"/>
        <dbReference type="ChEBI" id="CHEBI:17596"/>
        <dbReference type="ChEBI" id="CHEBI:43474"/>
        <dbReference type="ChEBI" id="CHEBI:57720"/>
        <dbReference type="EC" id="2.4.2.1"/>
    </reaction>
    <physiologicalReaction direction="left-to-right" evidence="1">
        <dbReference type="Rhea" id="RHEA:27647"/>
    </physiologicalReaction>
</comment>
<comment type="function">
    <text evidence="2">Purine nucleoside enzyme that catalyzes the phosphorolysis of adenosine and inosine nucleosides, yielding D-ribose 1-phosphate and the respective free bases, adenine and hypoxanthine. Also catalyzes the phosphorolysis of S-methyl-5'-thioadenosine into adenine and S-methyl-5-thio-alpha-D-ribose 1-phosphate. Also has adenosine deaminase activity.</text>
</comment>
<sequence>MAFEKICIDGLGILRISEFEKYGVNAFFTTRRYIDSNNFNLSYKWANSKEEIDKNYFILFKNLSIDYRNIYYAKQVHKNDIIVVEKGFNFFEYKQENEADGLITQKSGITLMTFHADCIPVYIFDKEKRIISLIHSGWRGSLQHISKRAIDILILQFKSNVSNLIVAIGPSICKEHFEVGKEVYDAFLQEFGSDICIHHEVKFYVDLKKAIEKDLLEAGLKKEQIIVSDMCTYEKEDLFFSYRRDFKTPEKLGSMVALMRMVR</sequence>
<dbReference type="GO" id="GO:0016787">
    <property type="term" value="F:hydrolase activity"/>
    <property type="evidence" value="ECO:0007669"/>
    <property type="project" value="UniProtKB-KW"/>
</dbReference>
<evidence type="ECO:0000256" key="9">
    <source>
        <dbReference type="ARBA" id="ARBA00048968"/>
    </source>
</evidence>
<dbReference type="eggNOG" id="COG1496">
    <property type="taxonomic scope" value="Bacteria"/>
</dbReference>
<dbReference type="EMBL" id="CP000679">
    <property type="protein sequence ID" value="ABP67620.1"/>
    <property type="molecule type" value="Genomic_DNA"/>
</dbReference>
<evidence type="ECO:0000256" key="5">
    <source>
        <dbReference type="ARBA" id="ARBA00022723"/>
    </source>
</evidence>
<evidence type="ECO:0000256" key="2">
    <source>
        <dbReference type="ARBA" id="ARBA00003215"/>
    </source>
</evidence>
<dbReference type="HOGENOM" id="CLU_065784_0_0_9"/>
<keyword evidence="6" id="KW-0378">Hydrolase</keyword>
<dbReference type="NCBIfam" id="TIGR00726">
    <property type="entry name" value="peptidoglycan editing factor PgeF"/>
    <property type="match status" value="1"/>
</dbReference>
<keyword evidence="7" id="KW-0862">Zinc</keyword>
<dbReference type="PANTHER" id="PTHR30616:SF2">
    <property type="entry name" value="PURINE NUCLEOSIDE PHOSPHORYLASE LACC1"/>
    <property type="match status" value="1"/>
</dbReference>